<proteinExistence type="predicted"/>
<keyword evidence="1" id="KW-1133">Transmembrane helix</keyword>
<protein>
    <submittedName>
        <fullName evidence="2">Uncharacterized protein</fullName>
    </submittedName>
</protein>
<organism evidence="2 3">
    <name type="scientific">Faecalibaculum rodentium</name>
    <dbReference type="NCBI Taxonomy" id="1702221"/>
    <lineage>
        <taxon>Bacteria</taxon>
        <taxon>Bacillati</taxon>
        <taxon>Bacillota</taxon>
        <taxon>Erysipelotrichia</taxon>
        <taxon>Erysipelotrichales</taxon>
        <taxon>Erysipelotrichaceae</taxon>
        <taxon>Faecalibaculum</taxon>
    </lineage>
</organism>
<dbReference type="EMBL" id="CP011391">
    <property type="protein sequence ID" value="AMK53710.1"/>
    <property type="molecule type" value="Genomic_DNA"/>
</dbReference>
<keyword evidence="3" id="KW-1185">Reference proteome</keyword>
<name>A0A140DST3_9FIRM</name>
<gene>
    <name evidence="2" type="ORF">AALO17_05760</name>
</gene>
<reference evidence="2 3" key="1">
    <citation type="journal article" date="2016" name="Gut Pathog.">
        <title>Whole genome sequencing of "Faecalibaculum rodentium" ALO17, isolated from C57BL/6J laboratory mouse feces.</title>
        <authorList>
            <person name="Lim S."/>
            <person name="Chang D.H."/>
            <person name="Ahn S."/>
            <person name="Kim B.C."/>
        </authorList>
    </citation>
    <scope>NUCLEOTIDE SEQUENCE [LARGE SCALE GENOMIC DNA]</scope>
    <source>
        <strain evidence="2 3">Alo17</strain>
    </source>
</reference>
<evidence type="ECO:0000256" key="1">
    <source>
        <dbReference type="SAM" id="Phobius"/>
    </source>
</evidence>
<dbReference type="AlphaFoldDB" id="A0A140DST3"/>
<sequence length="80" mass="9030">MKSFLQPKGCCCSHCICWKRKEPGGSRTRFGQISEKPGFFPIFPKMMEMAASVGFFILFLHVNPVFINLHGPETFSSQSV</sequence>
<accession>A0A140DST3</accession>
<keyword evidence="1" id="KW-0472">Membrane</keyword>
<evidence type="ECO:0000313" key="3">
    <source>
        <dbReference type="Proteomes" id="UP000069771"/>
    </source>
</evidence>
<dbReference type="KEGG" id="fro:AALO17_05760"/>
<dbReference type="STRING" id="1702221.AALO17_05760"/>
<evidence type="ECO:0000313" key="2">
    <source>
        <dbReference type="EMBL" id="AMK53710.1"/>
    </source>
</evidence>
<feature type="transmembrane region" description="Helical" evidence="1">
    <location>
        <begin position="49"/>
        <end position="67"/>
    </location>
</feature>
<dbReference type="Proteomes" id="UP000069771">
    <property type="component" value="Chromosome"/>
</dbReference>
<keyword evidence="1" id="KW-0812">Transmembrane</keyword>